<sequence>MKTVTEVHPSPRSRWPPQVALMASLWRKWFGREWTRNTKKSREEEHALWGLLQVPKLGKVQQEDGLGWGRAWTERGGTRGRDGVRRTGVRAAKITCVVTATSAQYQCHLCHPCHPHTSTRPPAPPPDSSTFTLGGHGELRDCYSCCYSYCYSLQPPADPSVDKRNN</sequence>
<protein>
    <submittedName>
        <fullName evidence="1">Uncharacterized protein</fullName>
    </submittedName>
</protein>
<dbReference type="Proteomes" id="UP001292094">
    <property type="component" value="Unassembled WGS sequence"/>
</dbReference>
<dbReference type="EMBL" id="JAWZYT010004049">
    <property type="protein sequence ID" value="KAK4295580.1"/>
    <property type="molecule type" value="Genomic_DNA"/>
</dbReference>
<dbReference type="AlphaFoldDB" id="A0AAE1TUC7"/>
<evidence type="ECO:0000313" key="1">
    <source>
        <dbReference type="EMBL" id="KAK4295580.1"/>
    </source>
</evidence>
<reference evidence="1" key="1">
    <citation type="submission" date="2023-11" db="EMBL/GenBank/DDBJ databases">
        <title>Genome assemblies of two species of porcelain crab, Petrolisthes cinctipes and Petrolisthes manimaculis (Anomura: Porcellanidae).</title>
        <authorList>
            <person name="Angst P."/>
        </authorList>
    </citation>
    <scope>NUCLEOTIDE SEQUENCE</scope>
    <source>
        <strain evidence="1">PB745_02</strain>
        <tissue evidence="1">Gill</tissue>
    </source>
</reference>
<name>A0AAE1TUC7_9EUCA</name>
<organism evidence="1 2">
    <name type="scientific">Petrolisthes manimaculis</name>
    <dbReference type="NCBI Taxonomy" id="1843537"/>
    <lineage>
        <taxon>Eukaryota</taxon>
        <taxon>Metazoa</taxon>
        <taxon>Ecdysozoa</taxon>
        <taxon>Arthropoda</taxon>
        <taxon>Crustacea</taxon>
        <taxon>Multicrustacea</taxon>
        <taxon>Malacostraca</taxon>
        <taxon>Eumalacostraca</taxon>
        <taxon>Eucarida</taxon>
        <taxon>Decapoda</taxon>
        <taxon>Pleocyemata</taxon>
        <taxon>Anomura</taxon>
        <taxon>Galatheoidea</taxon>
        <taxon>Porcellanidae</taxon>
        <taxon>Petrolisthes</taxon>
    </lineage>
</organism>
<proteinExistence type="predicted"/>
<gene>
    <name evidence="1" type="ORF">Pmani_031866</name>
</gene>
<keyword evidence="2" id="KW-1185">Reference proteome</keyword>
<evidence type="ECO:0000313" key="2">
    <source>
        <dbReference type="Proteomes" id="UP001292094"/>
    </source>
</evidence>
<accession>A0AAE1TUC7</accession>
<comment type="caution">
    <text evidence="1">The sequence shown here is derived from an EMBL/GenBank/DDBJ whole genome shotgun (WGS) entry which is preliminary data.</text>
</comment>